<feature type="chain" id="PRO_5011617147" evidence="2">
    <location>
        <begin position="27"/>
        <end position="210"/>
    </location>
</feature>
<keyword evidence="1 2" id="KW-0732">Signal</keyword>
<sequence>MTTRIQGSAMAVGLLAALGTATPAMAADHYEGVYLGVLGGWSNFDTEVDANDTSIDGASAAGPTMGVVLGTSQSEDGAFLGLEVHATYSDAEYEQQNGGDRQTLTASTGLGITARVGGLVEDNTLLYGLAGWQQTRVELETVNGGVDSDSTDMAGVRFGGGVEFTNAARNFVRFEYSAVVHKTTELEAGGETFDVAPVAHHFQVGLGYRF</sequence>
<evidence type="ECO:0000256" key="2">
    <source>
        <dbReference type="SAM" id="SignalP"/>
    </source>
</evidence>
<dbReference type="Pfam" id="PF13505">
    <property type="entry name" value="OMP_b-brl"/>
    <property type="match status" value="1"/>
</dbReference>
<dbReference type="Proteomes" id="UP000199657">
    <property type="component" value="Unassembled WGS sequence"/>
</dbReference>
<dbReference type="STRING" id="406100.SAMN04488052_104146"/>
<dbReference type="Gene3D" id="2.40.160.20">
    <property type="match status" value="1"/>
</dbReference>
<evidence type="ECO:0000313" key="5">
    <source>
        <dbReference type="Proteomes" id="UP000199657"/>
    </source>
</evidence>
<dbReference type="SUPFAM" id="SSF56925">
    <property type="entry name" value="OMPA-like"/>
    <property type="match status" value="1"/>
</dbReference>
<evidence type="ECO:0000256" key="1">
    <source>
        <dbReference type="ARBA" id="ARBA00022729"/>
    </source>
</evidence>
<gene>
    <name evidence="4" type="ORF">SAMN04488052_104146</name>
</gene>
<dbReference type="AlphaFoldDB" id="A0A1H8TG68"/>
<dbReference type="PROSITE" id="PS00695">
    <property type="entry name" value="ENT_VIR_OMP_2"/>
    <property type="match status" value="1"/>
</dbReference>
<feature type="domain" description="Outer membrane protein beta-barrel" evidence="3">
    <location>
        <begin position="13"/>
        <end position="210"/>
    </location>
</feature>
<organism evidence="4 5">
    <name type="scientific">Aquisalimonas asiatica</name>
    <dbReference type="NCBI Taxonomy" id="406100"/>
    <lineage>
        <taxon>Bacteria</taxon>
        <taxon>Pseudomonadati</taxon>
        <taxon>Pseudomonadota</taxon>
        <taxon>Gammaproteobacteria</taxon>
        <taxon>Chromatiales</taxon>
        <taxon>Ectothiorhodospiraceae</taxon>
        <taxon>Aquisalimonas</taxon>
    </lineage>
</organism>
<name>A0A1H8TG68_9GAMM</name>
<accession>A0A1H8TG68</accession>
<dbReference type="GO" id="GO:0044384">
    <property type="term" value="C:host outer membrane"/>
    <property type="evidence" value="ECO:0007669"/>
    <property type="project" value="InterPro"/>
</dbReference>
<keyword evidence="5" id="KW-1185">Reference proteome</keyword>
<dbReference type="EMBL" id="FOEG01000004">
    <property type="protein sequence ID" value="SEO89805.1"/>
    <property type="molecule type" value="Genomic_DNA"/>
</dbReference>
<dbReference type="InterPro" id="IPR027385">
    <property type="entry name" value="Beta-barrel_OMP"/>
</dbReference>
<dbReference type="RefSeq" id="WP_171909895.1">
    <property type="nucleotide sequence ID" value="NZ_FOEG01000004.1"/>
</dbReference>
<evidence type="ECO:0000259" key="3">
    <source>
        <dbReference type="Pfam" id="PF13505"/>
    </source>
</evidence>
<proteinExistence type="predicted"/>
<dbReference type="InterPro" id="IPR000758">
    <property type="entry name" value="Enterovir_OMP"/>
</dbReference>
<dbReference type="InterPro" id="IPR011250">
    <property type="entry name" value="OMP/PagP_B-barrel"/>
</dbReference>
<reference evidence="4 5" key="1">
    <citation type="submission" date="2016-10" db="EMBL/GenBank/DDBJ databases">
        <authorList>
            <person name="de Groot N.N."/>
        </authorList>
    </citation>
    <scope>NUCLEOTIDE SEQUENCE [LARGE SCALE GENOMIC DNA]</scope>
    <source>
        <strain evidence="4 5">CGMCC 1.6291</strain>
    </source>
</reference>
<protein>
    <submittedName>
        <fullName evidence="4">Outer membrane immunogenic protein</fullName>
    </submittedName>
</protein>
<feature type="signal peptide" evidence="2">
    <location>
        <begin position="1"/>
        <end position="26"/>
    </location>
</feature>
<evidence type="ECO:0000313" key="4">
    <source>
        <dbReference type="EMBL" id="SEO89805.1"/>
    </source>
</evidence>